<dbReference type="EMBL" id="KC246855">
    <property type="protein sequence ID" value="AHF25850.1"/>
    <property type="molecule type" value="Genomic_DNA"/>
</dbReference>
<reference evidence="2" key="1">
    <citation type="journal article" date="2013" name="PLoS ONE">
        <title>Metagenomic insights into the carbohydrate-active enzymes carried by the microorganisms adhering to solid digesta in the rumen of cows.</title>
        <authorList>
            <person name="Wang L."/>
            <person name="Hatem A."/>
            <person name="Catalyurek U.V."/>
            <person name="Morrison M."/>
            <person name="Yu Z."/>
        </authorList>
    </citation>
    <scope>NUCLEOTIDE SEQUENCE</scope>
</reference>
<organism evidence="2">
    <name type="scientific">uncultured bacterium Contigcl_1493</name>
    <dbReference type="NCBI Taxonomy" id="1393647"/>
    <lineage>
        <taxon>Bacteria</taxon>
        <taxon>environmental samples</taxon>
    </lineage>
</organism>
<keyword evidence="1" id="KW-0175">Coiled coil</keyword>
<name>W0FS45_9BACT</name>
<dbReference type="AlphaFoldDB" id="W0FS45"/>
<proteinExistence type="predicted"/>
<evidence type="ECO:0000313" key="2">
    <source>
        <dbReference type="EMBL" id="AHF25850.1"/>
    </source>
</evidence>
<accession>W0FS45</accession>
<sequence length="387" mass="44884">MWIFLYFYDMNRFAAIAILLFAAVFQLAAQNNPYEIDDACYPLFAEADRQVGQDGFEQANARLLEMAIAKDDTRAQTLYYVERLKDLTRRLRPVSPSTIAQDAQVIQYMEELQDLALEFGYKEYFYYAFELAHDHFYSHDKIVRTMELIEEMKRKAEREKDEYVRWMAARYLVSIYVNQSDPVSAKSHIQDALRIYSSTSNPIIRRHPVARLYCDLADTYPIGHDSVAINIQLAKDACVVHMDSLRVEYCLAKLAAFQKDLGSYKYYRDRCLADPRLADVSRTAETLFHNIDAIVFDRDPSKIDVSGMSSRLREVKYVANIAEKYGYKDEAFSWRSSSSLSRRARCRGSISPRSRSWTPVWPTCTCSTIRRKSRSMSPGRLSGLMSW</sequence>
<protein>
    <submittedName>
        <fullName evidence="2">Uncharacterized protein</fullName>
    </submittedName>
</protein>
<feature type="coiled-coil region" evidence="1">
    <location>
        <begin position="139"/>
        <end position="169"/>
    </location>
</feature>
<evidence type="ECO:0000256" key="1">
    <source>
        <dbReference type="SAM" id="Coils"/>
    </source>
</evidence>